<dbReference type="HOGENOM" id="CLU_034716_2_0_2"/>
<dbReference type="KEGG" id="mpi:Mpet_1221"/>
<dbReference type="FunFam" id="3.40.50.300:FF:000640">
    <property type="entry name" value="MoxR family ATPase"/>
    <property type="match status" value="1"/>
</dbReference>
<keyword evidence="2" id="KW-0067">ATP-binding</keyword>
<keyword evidence="5" id="KW-1185">Reference proteome</keyword>
<protein>
    <submittedName>
        <fullName evidence="4">ATPase associated with various cellular activities AAA_3</fullName>
    </submittedName>
</protein>
<reference evidence="4 5" key="1">
    <citation type="journal article" date="2010" name="Stand. Genomic Sci.">
        <title>Complete genome sequence of Methanoplanus petrolearius type strain (SEBR 4847).</title>
        <authorList>
            <person name="Brambilla E."/>
            <person name="Djao O.D."/>
            <person name="Daligault H."/>
            <person name="Lapidus A."/>
            <person name="Lucas S."/>
            <person name="Hammon N."/>
            <person name="Nolan M."/>
            <person name="Tice H."/>
            <person name="Cheng J.F."/>
            <person name="Han C."/>
            <person name="Tapia R."/>
            <person name="Goodwin L."/>
            <person name="Pitluck S."/>
            <person name="Liolios K."/>
            <person name="Ivanova N."/>
            <person name="Mavromatis K."/>
            <person name="Mikhailova N."/>
            <person name="Pati A."/>
            <person name="Chen A."/>
            <person name="Palaniappan K."/>
            <person name="Land M."/>
            <person name="Hauser L."/>
            <person name="Chang Y.J."/>
            <person name="Jeffries C.D."/>
            <person name="Rohde M."/>
            <person name="Spring S."/>
            <person name="Sikorski J."/>
            <person name="Goker M."/>
            <person name="Woyke T."/>
            <person name="Bristow J."/>
            <person name="Eisen J.A."/>
            <person name="Markowitz V."/>
            <person name="Hugenholtz P."/>
            <person name="Kyrpides N.C."/>
            <person name="Klenk H.P."/>
        </authorList>
    </citation>
    <scope>NUCLEOTIDE SEQUENCE [LARGE SCALE GENOMIC DNA]</scope>
    <source>
        <strain evidence="5">DSM 11571 / OCM 486 / SEBR 4847</strain>
    </source>
</reference>
<evidence type="ECO:0000256" key="1">
    <source>
        <dbReference type="ARBA" id="ARBA00022741"/>
    </source>
</evidence>
<dbReference type="SMART" id="SM00382">
    <property type="entry name" value="AAA"/>
    <property type="match status" value="1"/>
</dbReference>
<dbReference type="EMBL" id="CP002117">
    <property type="protein sequence ID" value="ADN35982.1"/>
    <property type="molecule type" value="Genomic_DNA"/>
</dbReference>
<dbReference type="Gene3D" id="1.10.8.80">
    <property type="entry name" value="Magnesium chelatase subunit I, C-Terminal domain"/>
    <property type="match status" value="1"/>
</dbReference>
<evidence type="ECO:0000313" key="4">
    <source>
        <dbReference type="EMBL" id="ADN35982.1"/>
    </source>
</evidence>
<dbReference type="Gene3D" id="3.40.50.300">
    <property type="entry name" value="P-loop containing nucleotide triphosphate hydrolases"/>
    <property type="match status" value="1"/>
</dbReference>
<dbReference type="GeneID" id="9743687"/>
<evidence type="ECO:0000313" key="5">
    <source>
        <dbReference type="Proteomes" id="UP000006565"/>
    </source>
</evidence>
<dbReference type="AlphaFoldDB" id="E1RDM9"/>
<name>E1RDM9_METP4</name>
<dbReference type="Pfam" id="PF17863">
    <property type="entry name" value="AAA_lid_2"/>
    <property type="match status" value="1"/>
</dbReference>
<dbReference type="PANTHER" id="PTHR42759">
    <property type="entry name" value="MOXR FAMILY PROTEIN"/>
    <property type="match status" value="1"/>
</dbReference>
<dbReference type="InterPro" id="IPR050764">
    <property type="entry name" value="CbbQ/NirQ/NorQ/GpvN"/>
</dbReference>
<dbReference type="STRING" id="679926.Mpet_1221"/>
<evidence type="ECO:0000256" key="2">
    <source>
        <dbReference type="ARBA" id="ARBA00022840"/>
    </source>
</evidence>
<proteinExistence type="predicted"/>
<keyword evidence="1" id="KW-0547">Nucleotide-binding</keyword>
<dbReference type="InterPro" id="IPR027417">
    <property type="entry name" value="P-loop_NTPase"/>
</dbReference>
<dbReference type="RefSeq" id="WP_013329160.1">
    <property type="nucleotide sequence ID" value="NC_014507.1"/>
</dbReference>
<dbReference type="InterPro" id="IPR003593">
    <property type="entry name" value="AAA+_ATPase"/>
</dbReference>
<dbReference type="InterPro" id="IPR011703">
    <property type="entry name" value="ATPase_AAA-3"/>
</dbReference>
<feature type="domain" description="AAA+ ATPase" evidence="3">
    <location>
        <begin position="43"/>
        <end position="184"/>
    </location>
</feature>
<dbReference type="GO" id="GO:0005524">
    <property type="term" value="F:ATP binding"/>
    <property type="evidence" value="ECO:0007669"/>
    <property type="project" value="UniProtKB-KW"/>
</dbReference>
<accession>E1RDM9</accession>
<evidence type="ECO:0000259" key="3">
    <source>
        <dbReference type="SMART" id="SM00382"/>
    </source>
</evidence>
<dbReference type="CDD" id="cd00009">
    <property type="entry name" value="AAA"/>
    <property type="match status" value="1"/>
</dbReference>
<dbReference type="PIRSF" id="PIRSF002849">
    <property type="entry name" value="AAA_ATPase_chaperone_MoxR_prd"/>
    <property type="match status" value="1"/>
</dbReference>
<gene>
    <name evidence="4" type="ordered locus">Mpet_1221</name>
</gene>
<dbReference type="Pfam" id="PF07726">
    <property type="entry name" value="AAA_3"/>
    <property type="match status" value="1"/>
</dbReference>
<dbReference type="eggNOG" id="arCOG00434">
    <property type="taxonomic scope" value="Archaea"/>
</dbReference>
<sequence>MTGTDAVDIKKCAQSVSEIKTEIGKCIVGQEDVIDSILVTMIAGGHVLLEGVPGIAKTLLVNTIAKCIDCSFARIQFTPDLLPADITGTKIYNLYKSSFETLKGPVFHNIILADEINRAPPRVQSALLEAMQERQVTIHGETWPIEQPFFVLATQNPIESEGTYPLPNAQTDRFMQKIVMNYPSLSDEKEIMARYTGGNTPEVSNVIARGRIAEIQECLNDIYADETVMDYVSKIVDSTRNPKEYAPDIASAIKAGASPRASIGLIKCAKARALTLSREYITPDDIKSVALPVLRHRIVLSFQAEAAGTIPDEIISTLLQSVDVP</sequence>
<dbReference type="SUPFAM" id="SSF52540">
    <property type="entry name" value="P-loop containing nucleoside triphosphate hydrolases"/>
    <property type="match status" value="1"/>
</dbReference>
<organism evidence="4 5">
    <name type="scientific">Methanolacinia petrolearia (strain DSM 11571 / OCM 486 / SEBR 4847)</name>
    <name type="common">Methanoplanus petrolearius</name>
    <dbReference type="NCBI Taxonomy" id="679926"/>
    <lineage>
        <taxon>Archaea</taxon>
        <taxon>Methanobacteriati</taxon>
        <taxon>Methanobacteriota</taxon>
        <taxon>Stenosarchaea group</taxon>
        <taxon>Methanomicrobia</taxon>
        <taxon>Methanomicrobiales</taxon>
        <taxon>Methanomicrobiaceae</taxon>
        <taxon>Methanolacinia</taxon>
    </lineage>
</organism>
<dbReference type="GO" id="GO:0016887">
    <property type="term" value="F:ATP hydrolysis activity"/>
    <property type="evidence" value="ECO:0007669"/>
    <property type="project" value="InterPro"/>
</dbReference>
<dbReference type="Proteomes" id="UP000006565">
    <property type="component" value="Chromosome"/>
</dbReference>
<dbReference type="InterPro" id="IPR041628">
    <property type="entry name" value="ChlI/MoxR_AAA_lid"/>
</dbReference>
<dbReference type="PANTHER" id="PTHR42759:SF1">
    <property type="entry name" value="MAGNESIUM-CHELATASE SUBUNIT CHLD"/>
    <property type="match status" value="1"/>
</dbReference>